<protein>
    <recommendedName>
        <fullName evidence="4">Ribose-5-phosphate isomerase</fullName>
    </recommendedName>
</protein>
<dbReference type="PANTHER" id="PTHR30345:SF0">
    <property type="entry name" value="DNA DAMAGE-REPAIR_TOLERATION PROTEIN DRT102"/>
    <property type="match status" value="1"/>
</dbReference>
<accession>A0A1F8G1Z3</accession>
<name>A0A1F8G1Z3_9BACT</name>
<dbReference type="GO" id="GO:0009052">
    <property type="term" value="P:pentose-phosphate shunt, non-oxidative branch"/>
    <property type="evidence" value="ECO:0007669"/>
    <property type="project" value="TreeGrafter"/>
</dbReference>
<reference evidence="2 3" key="1">
    <citation type="journal article" date="2016" name="Nat. Commun.">
        <title>Thousands of microbial genomes shed light on interconnected biogeochemical processes in an aquifer system.</title>
        <authorList>
            <person name="Anantharaman K."/>
            <person name="Brown C.T."/>
            <person name="Hug L.A."/>
            <person name="Sharon I."/>
            <person name="Castelle C.J."/>
            <person name="Probst A.J."/>
            <person name="Thomas B.C."/>
            <person name="Singh A."/>
            <person name="Wilkins M.J."/>
            <person name="Karaoz U."/>
            <person name="Brodie E.L."/>
            <person name="Williams K.H."/>
            <person name="Hubbard S.S."/>
            <person name="Banfield J.F."/>
        </authorList>
    </citation>
    <scope>NUCLEOTIDE SEQUENCE [LARGE SCALE GENOMIC DNA]</scope>
</reference>
<dbReference type="AlphaFoldDB" id="A0A1F8G1Z3"/>
<comment type="similarity">
    <text evidence="1">Belongs to the LacAB/RpiB family.</text>
</comment>
<dbReference type="Gene3D" id="3.40.1400.10">
    <property type="entry name" value="Sugar-phosphate isomerase, RpiB/LacA/LacB"/>
    <property type="match status" value="1"/>
</dbReference>
<evidence type="ECO:0000256" key="1">
    <source>
        <dbReference type="ARBA" id="ARBA00008754"/>
    </source>
</evidence>
<sequence>MIYLGADHRGYALKEKLKLWLEQLGYQYEDCGALEYNKDDDYPDFAELVGEKIAQSQRGLTSYLEVKPQGILICGSGIGMAVAANKIKGIRAGTAINPKQIAEAVNDEDLNVLTLSADFISEDQAKAIIKIFLKTTFAGAKRFQRRLEKIKEIETRN</sequence>
<dbReference type="GO" id="GO:0004751">
    <property type="term" value="F:ribose-5-phosphate isomerase activity"/>
    <property type="evidence" value="ECO:0007669"/>
    <property type="project" value="TreeGrafter"/>
</dbReference>
<evidence type="ECO:0000313" key="3">
    <source>
        <dbReference type="Proteomes" id="UP000177478"/>
    </source>
</evidence>
<evidence type="ECO:0000313" key="2">
    <source>
        <dbReference type="EMBL" id="OGN19367.1"/>
    </source>
</evidence>
<dbReference type="Proteomes" id="UP000177478">
    <property type="component" value="Unassembled WGS sequence"/>
</dbReference>
<gene>
    <name evidence="2" type="ORF">A3F25_01480</name>
</gene>
<dbReference type="PIRSF" id="PIRSF005384">
    <property type="entry name" value="RpiB_LacA_B"/>
    <property type="match status" value="1"/>
</dbReference>
<dbReference type="SUPFAM" id="SSF89623">
    <property type="entry name" value="Ribose/Galactose isomerase RpiB/AlsB"/>
    <property type="match status" value="1"/>
</dbReference>
<dbReference type="InterPro" id="IPR003500">
    <property type="entry name" value="RpiB_LacA_LacB"/>
</dbReference>
<proteinExistence type="inferred from homology"/>
<dbReference type="GO" id="GO:0019316">
    <property type="term" value="P:D-allose catabolic process"/>
    <property type="evidence" value="ECO:0007669"/>
    <property type="project" value="TreeGrafter"/>
</dbReference>
<dbReference type="Pfam" id="PF02502">
    <property type="entry name" value="LacAB_rpiB"/>
    <property type="match status" value="1"/>
</dbReference>
<dbReference type="NCBIfam" id="NF004051">
    <property type="entry name" value="PRK05571.1"/>
    <property type="match status" value="1"/>
</dbReference>
<dbReference type="EMBL" id="MGKD01000020">
    <property type="protein sequence ID" value="OGN19367.1"/>
    <property type="molecule type" value="Genomic_DNA"/>
</dbReference>
<comment type="caution">
    <text evidence="2">The sequence shown here is derived from an EMBL/GenBank/DDBJ whole genome shotgun (WGS) entry which is preliminary data.</text>
</comment>
<dbReference type="NCBIfam" id="TIGR00689">
    <property type="entry name" value="rpiB_lacA_lacB"/>
    <property type="match status" value="1"/>
</dbReference>
<dbReference type="InterPro" id="IPR036569">
    <property type="entry name" value="RpiB_LacA_LacB_sf"/>
</dbReference>
<evidence type="ECO:0008006" key="4">
    <source>
        <dbReference type="Google" id="ProtNLM"/>
    </source>
</evidence>
<dbReference type="PANTHER" id="PTHR30345">
    <property type="entry name" value="RIBOSE-5-PHOSPHATE ISOMERASE B"/>
    <property type="match status" value="1"/>
</dbReference>
<dbReference type="STRING" id="1802689.A3F25_01480"/>
<organism evidence="2 3">
    <name type="scientific">Candidatus Yanofskybacteria bacterium RIFCSPHIGHO2_12_FULL_45_19b</name>
    <dbReference type="NCBI Taxonomy" id="1802689"/>
    <lineage>
        <taxon>Bacteria</taxon>
        <taxon>Candidatus Yanofskyibacteriota</taxon>
    </lineage>
</organism>